<keyword evidence="2" id="KW-1185">Reference proteome</keyword>
<gene>
    <name evidence="1" type="ORF">ACD661_12745</name>
</gene>
<reference evidence="1 2" key="1">
    <citation type="submission" date="2024-08" db="EMBL/GenBank/DDBJ databases">
        <title>Draft Genome Sequence of Legionella lytica strain DSB2004, Isolated From a Fire Sprinkler System.</title>
        <authorList>
            <person name="Everhart A.D."/>
            <person name="Kidane D.T."/>
            <person name="Farone A.L."/>
            <person name="Farone M.B."/>
        </authorList>
    </citation>
    <scope>NUCLEOTIDE SEQUENCE [LARGE SCALE GENOMIC DNA]</scope>
    <source>
        <strain evidence="1 2">DSB2004</strain>
    </source>
</reference>
<dbReference type="Proteomes" id="UP001615550">
    <property type="component" value="Unassembled WGS sequence"/>
</dbReference>
<organism evidence="1 2">
    <name type="scientific">Legionella lytica</name>
    <dbReference type="NCBI Taxonomy" id="96232"/>
    <lineage>
        <taxon>Bacteria</taxon>
        <taxon>Pseudomonadati</taxon>
        <taxon>Pseudomonadota</taxon>
        <taxon>Gammaproteobacteria</taxon>
        <taxon>Legionellales</taxon>
        <taxon>Legionellaceae</taxon>
        <taxon>Legionella</taxon>
    </lineage>
</organism>
<sequence length="906" mass="101493">MLTKFVKKSKLVALLNTFNADDIPLDSGSLEQLLDEYSPPYSHKQNLMRLVNAVKQGDINNPAFRDEKAEFYLIYLYLSHQFLTHQIPPEHAHADLSGLMQTLERQQQSNEDIPALNKEEFLQSYLYLLGKKDYQQELVVLKADENDLALITYAEKLSKNYPNVSEAYILQKIRELTGINKLFLLVPKKPESDALLEEALIHPAGLTEPLSTPAAEISYQERAWILIPPIELVTWLANQCTPEHQIEMEPCLGVIGTETLYRDFHLNNKRPVTLASRNVSKNLTMAHNLSSTTLGILAHDIYFHFMALALLPPNGFRLITEVILAELKQMKEYEPGIPQAEQSKNINDLIEFLNDFAAVSDTKTRESQPLEQIAAYVLTAMVRNNTNFFIFLKIAQSLTVNNEQLSKQYNVNINSLINLIYGEQAELIPKLIACGSAYAQKVYEGVIQLHQKKLLTSVNTELLFAHKEYATQLTTVLIALEHYSVAPVHLLQIAQSGMCANKLTEVYKTLSSEKRDSIAQLITKYIVLPIREDVQTVSSSSLEALLMLQEHPVLLHNSTILERVMAGGIHANHMAECVIVLYNQGISIDENMLDIIERNKGRSFSTTTLLFLCNHAELSSNPYFFDYLLGQGKQIAYIVQILNAQQPKDLQAFSEETDFAIGCAASALPVQGSLESIKAKFNLIGSDSTKEAITSAAAHPEQTARGLATVLYANYTLAPDTPYPNIQAYIEDHKILSDSSFTAFFAMLFAHDIHLSHQAIEILNNKPLEQRNLINLIVCISKFISLNPQLLDEKAIEHLCSLPSTPSLLNQPTMVIYTTCKKLDDLIKLSTNSTSNTLFAGTKLPSNSVQLTQELMTSLCHGAPISPENWQQLEKIDAVKKIMEPIANKFPNLIPEITSSSMQLGE</sequence>
<evidence type="ECO:0000313" key="2">
    <source>
        <dbReference type="Proteomes" id="UP001615550"/>
    </source>
</evidence>
<accession>A0ABW8D9Q8</accession>
<name>A0ABW8D9Q8_9GAMM</name>
<comment type="caution">
    <text evidence="1">The sequence shown here is derived from an EMBL/GenBank/DDBJ whole genome shotgun (WGS) entry which is preliminary data.</text>
</comment>
<proteinExistence type="predicted"/>
<protein>
    <submittedName>
        <fullName evidence="1">Uncharacterized protein</fullName>
    </submittedName>
</protein>
<evidence type="ECO:0000313" key="1">
    <source>
        <dbReference type="EMBL" id="MFJ1269427.1"/>
    </source>
</evidence>
<dbReference type="EMBL" id="JBGORX010000006">
    <property type="protein sequence ID" value="MFJ1269427.1"/>
    <property type="molecule type" value="Genomic_DNA"/>
</dbReference>
<dbReference type="RefSeq" id="WP_400188249.1">
    <property type="nucleotide sequence ID" value="NZ_JBGORX010000006.1"/>
</dbReference>